<gene>
    <name evidence="1" type="ORF">ACFSFW_15965</name>
</gene>
<sequence length="94" mass="11372">MAEMNYVKEYRNADIYEIGEYEIRIPYKIQYSFRTSNNEVFSPEDEDMLSHKTITIKNKVSGDSSTKRCYQYEEALLEELQMDYNQGRSQFNWR</sequence>
<reference evidence="2" key="1">
    <citation type="journal article" date="2019" name="Int. J. Syst. Evol. Microbiol.">
        <title>The Global Catalogue of Microorganisms (GCM) 10K type strain sequencing project: providing services to taxonomists for standard genome sequencing and annotation.</title>
        <authorList>
            <consortium name="The Broad Institute Genomics Platform"/>
            <consortium name="The Broad Institute Genome Sequencing Center for Infectious Disease"/>
            <person name="Wu L."/>
            <person name="Ma J."/>
        </authorList>
    </citation>
    <scope>NUCLEOTIDE SEQUENCE [LARGE SCALE GENOMIC DNA]</scope>
    <source>
        <strain evidence="2">CCUG 15531</strain>
    </source>
</reference>
<name>A0ABW4MRK7_9BACI</name>
<evidence type="ECO:0000313" key="2">
    <source>
        <dbReference type="Proteomes" id="UP001597227"/>
    </source>
</evidence>
<evidence type="ECO:0000313" key="1">
    <source>
        <dbReference type="EMBL" id="MFD1780163.1"/>
    </source>
</evidence>
<keyword evidence="2" id="KW-1185">Reference proteome</keyword>
<organism evidence="1 2">
    <name type="scientific">Fredinandcohnia salidurans</name>
    <dbReference type="NCBI Taxonomy" id="2595041"/>
    <lineage>
        <taxon>Bacteria</taxon>
        <taxon>Bacillati</taxon>
        <taxon>Bacillota</taxon>
        <taxon>Bacilli</taxon>
        <taxon>Bacillales</taxon>
        <taxon>Bacillaceae</taxon>
        <taxon>Fredinandcohnia</taxon>
    </lineage>
</organism>
<dbReference type="Proteomes" id="UP001597227">
    <property type="component" value="Unassembled WGS sequence"/>
</dbReference>
<dbReference type="RefSeq" id="WP_388039724.1">
    <property type="nucleotide sequence ID" value="NZ_JBHUEK010000025.1"/>
</dbReference>
<proteinExistence type="predicted"/>
<accession>A0ABW4MRK7</accession>
<comment type="caution">
    <text evidence="1">The sequence shown here is derived from an EMBL/GenBank/DDBJ whole genome shotgun (WGS) entry which is preliminary data.</text>
</comment>
<protein>
    <submittedName>
        <fullName evidence="1">Uncharacterized protein</fullName>
    </submittedName>
</protein>
<dbReference type="EMBL" id="JBHUEK010000025">
    <property type="protein sequence ID" value="MFD1780163.1"/>
    <property type="molecule type" value="Genomic_DNA"/>
</dbReference>